<keyword evidence="3" id="KW-1185">Reference proteome</keyword>
<accession>A0A8T0W7I9</accession>
<dbReference type="InterPro" id="IPR016024">
    <property type="entry name" value="ARM-type_fold"/>
</dbReference>
<dbReference type="GO" id="GO:0005635">
    <property type="term" value="C:nuclear envelope"/>
    <property type="evidence" value="ECO:0007669"/>
    <property type="project" value="TreeGrafter"/>
</dbReference>
<dbReference type="Pfam" id="PF25758">
    <property type="entry name" value="TPR_IPO11"/>
    <property type="match status" value="1"/>
</dbReference>
<evidence type="ECO:0000313" key="2">
    <source>
        <dbReference type="EMBL" id="KAG2639259.1"/>
    </source>
</evidence>
<proteinExistence type="predicted"/>
<dbReference type="Gene3D" id="1.25.10.10">
    <property type="entry name" value="Leucine-rich Repeat Variant"/>
    <property type="match status" value="1"/>
</dbReference>
<dbReference type="EMBL" id="CM029040">
    <property type="protein sequence ID" value="KAG2639259.1"/>
    <property type="molecule type" value="Genomic_DNA"/>
</dbReference>
<evidence type="ECO:0000313" key="3">
    <source>
        <dbReference type="Proteomes" id="UP000823388"/>
    </source>
</evidence>
<name>A0A8T0W7I9_PANVG</name>
<reference evidence="2" key="1">
    <citation type="submission" date="2020-05" db="EMBL/GenBank/DDBJ databases">
        <title>WGS assembly of Panicum virgatum.</title>
        <authorList>
            <person name="Lovell J.T."/>
            <person name="Jenkins J."/>
            <person name="Shu S."/>
            <person name="Juenger T.E."/>
            <person name="Schmutz J."/>
        </authorList>
    </citation>
    <scope>NUCLEOTIDE SEQUENCE</scope>
    <source>
        <strain evidence="2">AP13</strain>
    </source>
</reference>
<dbReference type="SUPFAM" id="SSF48371">
    <property type="entry name" value="ARM repeat"/>
    <property type="match status" value="1"/>
</dbReference>
<dbReference type="Proteomes" id="UP000823388">
    <property type="component" value="Chromosome 2N"/>
</dbReference>
<dbReference type="PANTHER" id="PTHR10997">
    <property type="entry name" value="IMPORTIN-7, 8, 11"/>
    <property type="match status" value="1"/>
</dbReference>
<dbReference type="GO" id="GO:0005829">
    <property type="term" value="C:cytosol"/>
    <property type="evidence" value="ECO:0007669"/>
    <property type="project" value="TreeGrafter"/>
</dbReference>
<protein>
    <recommendedName>
        <fullName evidence="1">Importin-7/11-like TPR repeats domain-containing protein</fullName>
    </recommendedName>
</protein>
<gene>
    <name evidence="2" type="ORF">PVAP13_2NG613500</name>
</gene>
<dbReference type="InterPro" id="IPR011989">
    <property type="entry name" value="ARM-like"/>
</dbReference>
<dbReference type="AlphaFoldDB" id="A0A8T0W7I9"/>
<evidence type="ECO:0000259" key="1">
    <source>
        <dbReference type="Pfam" id="PF25758"/>
    </source>
</evidence>
<dbReference type="GO" id="GO:0006606">
    <property type="term" value="P:protein import into nucleus"/>
    <property type="evidence" value="ECO:0007669"/>
    <property type="project" value="TreeGrafter"/>
</dbReference>
<feature type="domain" description="Importin-7/11-like TPR repeats" evidence="1">
    <location>
        <begin position="605"/>
        <end position="963"/>
    </location>
</feature>
<sequence length="966" mass="108289">MTIFFLSKCCNIDCTAASCTNIQDCALGLPKRVVCIYDTKLLSAILYTTTIIYLAHSRICHSRPQWFLSPHIMPFRSDLLSVLAQQLQSADVLASHRVFMVLFRTLKELSTKRLAVDQKNYAEITGHLFEYTWNLWKSDVQTILQNLSMLLQRNDMDSILEQSNDLILICDRWLLCLKIIRQLIFSGYASDSRTALEVWQVREVCPTVLTAIKSLLPYYDSFKDKQAKLWDFAKRACIKLMKVLVTLHGRHPYSFVHQTVLPAIVDFCLNMITSPEQAGTSFEEFLIQSMVLVKSVLECKEYRPSPTGRVIHENAQPLSLEQRKKNFAAVASDMLKVVLPGDRVMLLCNILVRRYFIYTAKDLEEWSENPESFHHEQNLVQWTEIKRPCAEALFIVIFEKYRELLAPVVVSVLREAMAVSPPQETDVTAGMLLKDAAYTAAGHVYYELSNYLNFNEWFHGSLSIEVSNHHPNMRIIRRKIALLLGQWISEIKGDTRKLVYHALVGLLQDNDIAVRLAACSSLCYLFQESSFSELDLFECLPTCWTMSFKLIEDVQEFDSKVQVLNFISVLLEHAGDKIIPFASQLSQFFQMIWDESAGESLLQIQLLTALKTFVSSLGFQSPLSYHVLIPILQNGVNIDSPDALNLLEDSVLLWEATLSNAPSIVPQLLDLFPYLVGIVNRSFDHLEVTIKIIEDYAIFGGSEFLKSHGASLANIIDTIIGNVNDKGLLTSLPIVDLLIQIFPLEAPPLMSSALQKLIFISLSQDDGQNPSRTAVRASSGAILARLLVMNTNFSAQLLSEPPLLASIQQAGIAVSNNMLISLIDMWIDKVDDANATQQKEYAMALSVVLTLQVPQVIDKLDDILSVCTTVIIGSREVKTIDDTSGDITSSSWIGNDCSGYSNTSSKELRKRQVKDSDPIKQASLENVLRGNLKACAALHGDAAFNAAISRIHPSAFAQLQQALNTA</sequence>
<organism evidence="2 3">
    <name type="scientific">Panicum virgatum</name>
    <name type="common">Blackwell switchgrass</name>
    <dbReference type="NCBI Taxonomy" id="38727"/>
    <lineage>
        <taxon>Eukaryota</taxon>
        <taxon>Viridiplantae</taxon>
        <taxon>Streptophyta</taxon>
        <taxon>Embryophyta</taxon>
        <taxon>Tracheophyta</taxon>
        <taxon>Spermatophyta</taxon>
        <taxon>Magnoliopsida</taxon>
        <taxon>Liliopsida</taxon>
        <taxon>Poales</taxon>
        <taxon>Poaceae</taxon>
        <taxon>PACMAD clade</taxon>
        <taxon>Panicoideae</taxon>
        <taxon>Panicodae</taxon>
        <taxon>Paniceae</taxon>
        <taxon>Panicinae</taxon>
        <taxon>Panicum</taxon>
        <taxon>Panicum sect. Hiantes</taxon>
    </lineage>
</organism>
<dbReference type="PANTHER" id="PTHR10997:SF7">
    <property type="entry name" value="IMPORTIN-11"/>
    <property type="match status" value="1"/>
</dbReference>
<dbReference type="InterPro" id="IPR058669">
    <property type="entry name" value="TPR_IPO7/11-like"/>
</dbReference>
<comment type="caution">
    <text evidence="2">The sequence shown here is derived from an EMBL/GenBank/DDBJ whole genome shotgun (WGS) entry which is preliminary data.</text>
</comment>